<organism evidence="16 17">
    <name type="scientific">Candidatus Borkfalkia excrementavium</name>
    <dbReference type="NCBI Taxonomy" id="2838505"/>
    <lineage>
        <taxon>Bacteria</taxon>
        <taxon>Bacillati</taxon>
        <taxon>Bacillota</taxon>
        <taxon>Clostridia</taxon>
        <taxon>Christensenellales</taxon>
        <taxon>Christensenellaceae</taxon>
        <taxon>Candidatus Borkfalkia</taxon>
    </lineage>
</organism>
<evidence type="ECO:0000256" key="5">
    <source>
        <dbReference type="ARBA" id="ARBA00022741"/>
    </source>
</evidence>
<dbReference type="Pfam" id="PF00133">
    <property type="entry name" value="tRNA-synt_1"/>
    <property type="match status" value="1"/>
</dbReference>
<comment type="subunit">
    <text evidence="2 12">Monomer.</text>
</comment>
<dbReference type="PRINTS" id="PR00986">
    <property type="entry name" value="TRNASYNTHVAL"/>
</dbReference>
<dbReference type="SUPFAM" id="SSF47323">
    <property type="entry name" value="Anticodon-binding domain of a subclass of class I aminoacyl-tRNA synthetases"/>
    <property type="match status" value="1"/>
</dbReference>
<gene>
    <name evidence="12" type="primary">valS</name>
    <name evidence="16" type="ORF">H9728_03320</name>
</gene>
<dbReference type="Proteomes" id="UP000824135">
    <property type="component" value="Unassembled WGS sequence"/>
</dbReference>
<keyword evidence="6 12" id="KW-0067">ATP-binding</keyword>
<dbReference type="InterPro" id="IPR014729">
    <property type="entry name" value="Rossmann-like_a/b/a_fold"/>
</dbReference>
<dbReference type="NCBIfam" id="NF004349">
    <property type="entry name" value="PRK05729.1"/>
    <property type="match status" value="1"/>
</dbReference>
<evidence type="ECO:0000256" key="10">
    <source>
        <dbReference type="ARBA" id="ARBA00047552"/>
    </source>
</evidence>
<dbReference type="FunFam" id="3.40.50.620:FF:000098">
    <property type="entry name" value="Valine--tRNA ligase"/>
    <property type="match status" value="1"/>
</dbReference>
<keyword evidence="5 12" id="KW-0547">Nucleotide-binding</keyword>
<keyword evidence="3 12" id="KW-0963">Cytoplasm</keyword>
<comment type="domain">
    <text evidence="12">The C-terminal coiled-coil domain is crucial for aminoacylation activity.</text>
</comment>
<evidence type="ECO:0000313" key="17">
    <source>
        <dbReference type="Proteomes" id="UP000824135"/>
    </source>
</evidence>
<evidence type="ECO:0000256" key="3">
    <source>
        <dbReference type="ARBA" id="ARBA00022490"/>
    </source>
</evidence>
<feature type="short sequence motif" description="'KMSKS' region" evidence="12">
    <location>
        <begin position="523"/>
        <end position="527"/>
    </location>
</feature>
<comment type="similarity">
    <text evidence="11 12">Belongs to the class-I aminoacyl-tRNA synthetase family. ValS type 1 subfamily.</text>
</comment>
<dbReference type="SUPFAM" id="SSF46589">
    <property type="entry name" value="tRNA-binding arm"/>
    <property type="match status" value="1"/>
</dbReference>
<dbReference type="FunFam" id="3.40.50.620:FF:000032">
    <property type="entry name" value="Valine--tRNA ligase"/>
    <property type="match status" value="1"/>
</dbReference>
<dbReference type="GO" id="GO:0006438">
    <property type="term" value="P:valyl-tRNA aminoacylation"/>
    <property type="evidence" value="ECO:0007669"/>
    <property type="project" value="UniProtKB-UniRule"/>
</dbReference>
<dbReference type="AlphaFoldDB" id="A0A9D1Z7T5"/>
<feature type="binding site" evidence="12">
    <location>
        <position position="526"/>
    </location>
    <ligand>
        <name>ATP</name>
        <dbReference type="ChEBI" id="CHEBI:30616"/>
    </ligand>
</feature>
<dbReference type="FunFam" id="1.10.287.380:FF:000001">
    <property type="entry name" value="Valine--tRNA ligase"/>
    <property type="match status" value="1"/>
</dbReference>
<dbReference type="CDD" id="cd00817">
    <property type="entry name" value="ValRS_core"/>
    <property type="match status" value="1"/>
</dbReference>
<accession>A0A9D1Z7T5</accession>
<comment type="catalytic activity">
    <reaction evidence="10 12">
        <text>tRNA(Val) + L-valine + ATP = L-valyl-tRNA(Val) + AMP + diphosphate</text>
        <dbReference type="Rhea" id="RHEA:10704"/>
        <dbReference type="Rhea" id="RHEA-COMP:9672"/>
        <dbReference type="Rhea" id="RHEA-COMP:9708"/>
        <dbReference type="ChEBI" id="CHEBI:30616"/>
        <dbReference type="ChEBI" id="CHEBI:33019"/>
        <dbReference type="ChEBI" id="CHEBI:57762"/>
        <dbReference type="ChEBI" id="CHEBI:78442"/>
        <dbReference type="ChEBI" id="CHEBI:78537"/>
        <dbReference type="ChEBI" id="CHEBI:456215"/>
        <dbReference type="EC" id="6.1.1.9"/>
    </reaction>
</comment>
<dbReference type="Pfam" id="PF08264">
    <property type="entry name" value="Anticodon_1"/>
    <property type="match status" value="1"/>
</dbReference>
<evidence type="ECO:0000256" key="1">
    <source>
        <dbReference type="ARBA" id="ARBA00004496"/>
    </source>
</evidence>
<comment type="function">
    <text evidence="12">Catalyzes the attachment of valine to tRNA(Val). As ValRS can inadvertently accommodate and process structurally similar amino acids such as threonine, to avoid such errors, it has a 'posttransfer' editing activity that hydrolyzes mischarged Thr-tRNA(Val) in a tRNA-dependent manner.</text>
</comment>
<evidence type="ECO:0000256" key="7">
    <source>
        <dbReference type="ARBA" id="ARBA00022917"/>
    </source>
</evidence>
<dbReference type="PANTHER" id="PTHR11946">
    <property type="entry name" value="VALYL-TRNA SYNTHETASES"/>
    <property type="match status" value="1"/>
</dbReference>
<dbReference type="InterPro" id="IPR033705">
    <property type="entry name" value="Anticodon_Ia_Val"/>
</dbReference>
<dbReference type="PANTHER" id="PTHR11946:SF93">
    <property type="entry name" value="VALINE--TRNA LIGASE, CHLOROPLASTIC_MITOCHONDRIAL 2"/>
    <property type="match status" value="1"/>
</dbReference>
<feature type="domain" description="Methionyl/Valyl/Leucyl/Isoleucyl-tRNA synthetase anticodon-binding" evidence="14">
    <location>
        <begin position="605"/>
        <end position="752"/>
    </location>
</feature>
<keyword evidence="7 12" id="KW-0648">Protein biosynthesis</keyword>
<dbReference type="PROSITE" id="PS00178">
    <property type="entry name" value="AA_TRNA_LIGASE_I"/>
    <property type="match status" value="1"/>
</dbReference>
<dbReference type="SUPFAM" id="SSF50677">
    <property type="entry name" value="ValRS/IleRS/LeuRS editing domain"/>
    <property type="match status" value="1"/>
</dbReference>
<dbReference type="InterPro" id="IPR009080">
    <property type="entry name" value="tRNAsynth_Ia_anticodon-bd"/>
</dbReference>
<dbReference type="InterPro" id="IPR019499">
    <property type="entry name" value="Val-tRNA_synth_tRNA-bd"/>
</dbReference>
<dbReference type="InterPro" id="IPR037118">
    <property type="entry name" value="Val-tRNA_synth_C_sf"/>
</dbReference>
<name>A0A9D1Z7T5_9FIRM</name>
<dbReference type="InterPro" id="IPR002300">
    <property type="entry name" value="aa-tRNA-synth_Ia"/>
</dbReference>
<reference evidence="16" key="2">
    <citation type="submission" date="2021-04" db="EMBL/GenBank/DDBJ databases">
        <authorList>
            <person name="Gilroy R."/>
        </authorList>
    </citation>
    <scope>NUCLEOTIDE SEQUENCE</scope>
    <source>
        <strain evidence="16">CHK199-9574</strain>
    </source>
</reference>
<evidence type="ECO:0000256" key="4">
    <source>
        <dbReference type="ARBA" id="ARBA00022598"/>
    </source>
</evidence>
<evidence type="ECO:0000256" key="6">
    <source>
        <dbReference type="ARBA" id="ARBA00022840"/>
    </source>
</evidence>
<reference evidence="16" key="1">
    <citation type="journal article" date="2021" name="PeerJ">
        <title>Extensive microbial diversity within the chicken gut microbiome revealed by metagenomics and culture.</title>
        <authorList>
            <person name="Gilroy R."/>
            <person name="Ravi A."/>
            <person name="Getino M."/>
            <person name="Pursley I."/>
            <person name="Horton D.L."/>
            <person name="Alikhan N.F."/>
            <person name="Baker D."/>
            <person name="Gharbi K."/>
            <person name="Hall N."/>
            <person name="Watson M."/>
            <person name="Adriaenssens E.M."/>
            <person name="Foster-Nyarko E."/>
            <person name="Jarju S."/>
            <person name="Secka A."/>
            <person name="Antonio M."/>
            <person name="Oren A."/>
            <person name="Chaudhuri R.R."/>
            <person name="La Ragione R."/>
            <person name="Hildebrand F."/>
            <person name="Pallen M.J."/>
        </authorList>
    </citation>
    <scope>NUCLEOTIDE SEQUENCE</scope>
    <source>
        <strain evidence="16">CHK199-9574</strain>
    </source>
</reference>
<dbReference type="GO" id="GO:0004832">
    <property type="term" value="F:valine-tRNA ligase activity"/>
    <property type="evidence" value="ECO:0007669"/>
    <property type="project" value="UniProtKB-UniRule"/>
</dbReference>
<sequence>MEMQKTYNPKDFEDRLYAEWMEKNYFRAEVDPSKIPFTIVIPPPNITGQLHLGHALDNTIIDILIRFKRMQGYSALYLPGCDHASIATEVKIVEEMKKEGLTKQDVGREEFLRRAWQWKEKYGGRIVEQLKKMGVSCDWSRLAFTMDEHCSKAVREVFVNLYEKGLIYRGDRIINWCPGCKTALSDAEVEYSEDASFFWHLRYPFKDGSGSIEVATTRPETMLGDTAVAVNPKDKRYEKYVGKTLILPLVGREIPVIADDYVDMEFGSGAVKITPAHDPNDFEVGLRHDLPVIRVMNDDGTMNGEAGRYEGMDRYEAREKIVEDLKACGALVKIEPHSHNVGHCYRCKSTVEPIVSKQWFVRMQPLAKPAIDAVVRNKINFTPDRFSKIYYNWMEGIKDWCISRQLWWGHRIPVWYCGDCGEVICSKTDPDACPHCGGKNLKQDEDVLDTWFSSALWPFSTLGYPDDTEDLRYFYPTDVLSCGYDIIFFWVARMIFSGIEHTKKVPFRDVLLHGIVRDEQGRKMSKSLGNGIDPLEVIDEYGADSLRFALISGVAPGNDSRYSRAKVEAMRNFMNKVWNASRFVIMNAEGNKIPPLGQIKLSGADKWIVSKLESCIREVTLNMGKFELGIAAGALYDFMWSDFCDWYIELSKNALYGEDADKKAATLSVLCFVLENALKLLHPFAPFITEEIYQNLPTVSGSIMVAEFPRYNAKLAYKKEAKAFETVMDVIKSVRNMKTSVGCPPSKKVKLYITAQNRRLISANAGSIMKLAGVSGLEFTDNAAASGEKMLTQVTETCTVSVPLGELVDLAKEKERIQKELERVIGEIGRADGKLHNRGFVDKAPKNLVDAERAKLEKFIEMKEKLEKQLKEF</sequence>
<dbReference type="EMBL" id="DXCO01000027">
    <property type="protein sequence ID" value="HIY78052.1"/>
    <property type="molecule type" value="Genomic_DNA"/>
</dbReference>
<dbReference type="InterPro" id="IPR013155">
    <property type="entry name" value="M/V/L/I-tRNA-synth_anticd-bd"/>
</dbReference>
<dbReference type="GO" id="GO:0005524">
    <property type="term" value="F:ATP binding"/>
    <property type="evidence" value="ECO:0007669"/>
    <property type="project" value="UniProtKB-UniRule"/>
</dbReference>
<proteinExistence type="inferred from homology"/>
<evidence type="ECO:0000256" key="11">
    <source>
        <dbReference type="ARBA" id="ARBA00060830"/>
    </source>
</evidence>
<protein>
    <recommendedName>
        <fullName evidence="12">Valine--tRNA ligase</fullName>
        <ecNumber evidence="12">6.1.1.9</ecNumber>
    </recommendedName>
    <alternativeName>
        <fullName evidence="12">Valyl-tRNA synthetase</fullName>
        <shortName evidence="12">ValRS</shortName>
    </alternativeName>
</protein>
<feature type="domain" description="Aminoacyl-tRNA synthetase class Ia" evidence="13">
    <location>
        <begin position="16"/>
        <end position="553"/>
    </location>
</feature>
<evidence type="ECO:0000256" key="9">
    <source>
        <dbReference type="ARBA" id="ARBA00023146"/>
    </source>
</evidence>
<dbReference type="Gene3D" id="1.10.730.10">
    <property type="entry name" value="Isoleucyl-tRNA Synthetase, Domain 1"/>
    <property type="match status" value="1"/>
</dbReference>
<evidence type="ECO:0000259" key="13">
    <source>
        <dbReference type="Pfam" id="PF00133"/>
    </source>
</evidence>
<keyword evidence="4 12" id="KW-0436">Ligase</keyword>
<dbReference type="CDD" id="cd07962">
    <property type="entry name" value="Anticodon_Ia_Val"/>
    <property type="match status" value="1"/>
</dbReference>
<dbReference type="GO" id="GO:0002161">
    <property type="term" value="F:aminoacyl-tRNA deacylase activity"/>
    <property type="evidence" value="ECO:0007669"/>
    <property type="project" value="InterPro"/>
</dbReference>
<dbReference type="EC" id="6.1.1.9" evidence="12"/>
<dbReference type="FunFam" id="1.10.730.10:FF:000014">
    <property type="entry name" value="Valine--tRNA ligase"/>
    <property type="match status" value="1"/>
</dbReference>
<evidence type="ECO:0000256" key="12">
    <source>
        <dbReference type="HAMAP-Rule" id="MF_02004"/>
    </source>
</evidence>
<dbReference type="Gene3D" id="3.40.50.620">
    <property type="entry name" value="HUPs"/>
    <property type="match status" value="3"/>
</dbReference>
<evidence type="ECO:0000259" key="14">
    <source>
        <dbReference type="Pfam" id="PF08264"/>
    </source>
</evidence>
<dbReference type="InterPro" id="IPR001412">
    <property type="entry name" value="aa-tRNA-synth_I_CS"/>
</dbReference>
<evidence type="ECO:0000256" key="8">
    <source>
        <dbReference type="ARBA" id="ARBA00023054"/>
    </source>
</evidence>
<dbReference type="Pfam" id="PF10458">
    <property type="entry name" value="Val_tRNA-synt_C"/>
    <property type="match status" value="1"/>
</dbReference>
<evidence type="ECO:0000256" key="2">
    <source>
        <dbReference type="ARBA" id="ARBA00011245"/>
    </source>
</evidence>
<dbReference type="InterPro" id="IPR010978">
    <property type="entry name" value="tRNA-bd_arm"/>
</dbReference>
<dbReference type="NCBIfam" id="TIGR00422">
    <property type="entry name" value="valS"/>
    <property type="match status" value="1"/>
</dbReference>
<feature type="domain" description="Valyl-tRNA synthetase tRNA-binding arm" evidence="15">
    <location>
        <begin position="809"/>
        <end position="872"/>
    </location>
</feature>
<evidence type="ECO:0000259" key="15">
    <source>
        <dbReference type="Pfam" id="PF10458"/>
    </source>
</evidence>
<keyword evidence="8 12" id="KW-0175">Coiled coil</keyword>
<comment type="caution">
    <text evidence="16">The sequence shown here is derived from an EMBL/GenBank/DDBJ whole genome shotgun (WGS) entry which is preliminary data.</text>
</comment>
<feature type="short sequence motif" description="'HIGH' region" evidence="12">
    <location>
        <begin position="44"/>
        <end position="54"/>
    </location>
</feature>
<dbReference type="InterPro" id="IPR009008">
    <property type="entry name" value="Val/Leu/Ile-tRNA-synth_edit"/>
</dbReference>
<dbReference type="HAMAP" id="MF_02004">
    <property type="entry name" value="Val_tRNA_synth_type1"/>
    <property type="match status" value="1"/>
</dbReference>
<keyword evidence="9 12" id="KW-0030">Aminoacyl-tRNA synthetase</keyword>
<dbReference type="FunFam" id="3.90.740.10:FF:000005">
    <property type="entry name" value="Valine--tRNA ligase, mitochondrial"/>
    <property type="match status" value="1"/>
</dbReference>
<dbReference type="InterPro" id="IPR002303">
    <property type="entry name" value="Valyl-tRNA_ligase"/>
</dbReference>
<evidence type="ECO:0000313" key="16">
    <source>
        <dbReference type="EMBL" id="HIY78052.1"/>
    </source>
</evidence>
<dbReference type="Gene3D" id="3.90.740.10">
    <property type="entry name" value="Valyl/Leucyl/Isoleucyl-tRNA synthetase, editing domain"/>
    <property type="match status" value="1"/>
</dbReference>
<dbReference type="Gene3D" id="1.10.287.380">
    <property type="entry name" value="Valyl-tRNA synthetase, C-terminal domain"/>
    <property type="match status" value="1"/>
</dbReference>
<dbReference type="SUPFAM" id="SSF52374">
    <property type="entry name" value="Nucleotidylyl transferase"/>
    <property type="match status" value="1"/>
</dbReference>
<comment type="domain">
    <text evidence="12">ValRS has two distinct active sites: one for aminoacylation and one for editing. The misactivated threonine is translocated from the active site to the editing site.</text>
</comment>
<feature type="coiled-coil region" evidence="12">
    <location>
        <begin position="807"/>
        <end position="869"/>
    </location>
</feature>
<dbReference type="GO" id="GO:0005829">
    <property type="term" value="C:cytosol"/>
    <property type="evidence" value="ECO:0007669"/>
    <property type="project" value="TreeGrafter"/>
</dbReference>
<comment type="subcellular location">
    <subcellularLocation>
        <location evidence="1 12">Cytoplasm</location>
    </subcellularLocation>
</comment>